<dbReference type="OrthoDB" id="9798384at2"/>
<evidence type="ECO:0008006" key="5">
    <source>
        <dbReference type="Google" id="ProtNLM"/>
    </source>
</evidence>
<evidence type="ECO:0000313" key="2">
    <source>
        <dbReference type="EMBL" id="ODR54660.1"/>
    </source>
</evidence>
<dbReference type="Proteomes" id="UP000094271">
    <property type="component" value="Unassembled WGS sequence"/>
</dbReference>
<dbReference type="AlphaFoldDB" id="A0A1E3UIL4"/>
<reference evidence="1 3" key="2">
    <citation type="submission" date="2016-08" db="EMBL/GenBank/DDBJ databases">
        <authorList>
            <person name="Seilhamer J.J."/>
        </authorList>
    </citation>
    <scope>NUCLEOTIDE SEQUENCE [LARGE SCALE GENOMIC DNA]</scope>
    <source>
        <strain evidence="1 3">NML150140-1</strain>
    </source>
</reference>
<evidence type="ECO:0000313" key="1">
    <source>
        <dbReference type="EMBL" id="ODR52119.1"/>
    </source>
</evidence>
<dbReference type="Proteomes" id="UP000094869">
    <property type="component" value="Unassembled WGS sequence"/>
</dbReference>
<evidence type="ECO:0000313" key="3">
    <source>
        <dbReference type="Proteomes" id="UP000094271"/>
    </source>
</evidence>
<keyword evidence="4" id="KW-1185">Reference proteome</keyword>
<name>A0A1E3UIL4_9FIRM</name>
<reference evidence="2 4" key="1">
    <citation type="submission" date="2016-08" db="EMBL/GenBank/DDBJ databases">
        <title>Characterization of Isolates of Eisenbergiella tayi Derived from Blood Cultures, Using Whole Genome Sequencing.</title>
        <authorList>
            <person name="Bernier A.-M."/>
            <person name="Burdz T."/>
            <person name="Wiebe D."/>
            <person name="Bernard K."/>
        </authorList>
    </citation>
    <scope>NUCLEOTIDE SEQUENCE [LARGE SCALE GENOMIC DNA]</scope>
    <source>
        <strain evidence="2 4">NML120146</strain>
    </source>
</reference>
<dbReference type="RefSeq" id="WP_069411359.1">
    <property type="nucleotide sequence ID" value="NZ_DBFYTW010000228.1"/>
</dbReference>
<accession>A0A1E3UIL4</accession>
<sequence>MKEKHSREEYPSAEEKELHVVRNHKDTVFRLLYQNREKLLELYNALNGTAYEDTGVVEICTLENAIYMEVKNDVSFLFDSQMSLYEHQSSFNPNMPLRDLFYIARQLEKYTLGKSLYSSKLRKIPVPRFVVFYNGTQEQPESRILKLSDAFEKKVPSPELEVKVTMLNINLGKNRELMEKCRTLREYCMFVERIRGYAKEMEISEAVERAVTECIREDILADFLSAQRAEVIAMSIFEYNKEEEMKKIRADEFSIGKDAGKAEGKAEYVLDLLEDLGEIPVRLRERILSETDLGLLNQWHKQAAKAGTIREFIEKAGLTEMF</sequence>
<organism evidence="1 3">
    <name type="scientific">Eisenbergiella tayi</name>
    <dbReference type="NCBI Taxonomy" id="1432052"/>
    <lineage>
        <taxon>Bacteria</taxon>
        <taxon>Bacillati</taxon>
        <taxon>Bacillota</taxon>
        <taxon>Clostridia</taxon>
        <taxon>Lachnospirales</taxon>
        <taxon>Lachnospiraceae</taxon>
        <taxon>Eisenbergiella</taxon>
    </lineage>
</organism>
<dbReference type="EMBL" id="MEHA01000007">
    <property type="protein sequence ID" value="ODR52119.1"/>
    <property type="molecule type" value="Genomic_DNA"/>
</dbReference>
<gene>
    <name evidence="1" type="ORF">BEI59_11425</name>
    <name evidence="2" type="ORF">BEI63_17115</name>
</gene>
<dbReference type="EMBL" id="MEHD01000025">
    <property type="protein sequence ID" value="ODR54660.1"/>
    <property type="molecule type" value="Genomic_DNA"/>
</dbReference>
<proteinExistence type="predicted"/>
<protein>
    <recommendedName>
        <fullName evidence="5">Transposase</fullName>
    </recommendedName>
</protein>
<evidence type="ECO:0000313" key="4">
    <source>
        <dbReference type="Proteomes" id="UP000094869"/>
    </source>
</evidence>
<comment type="caution">
    <text evidence="1">The sequence shown here is derived from an EMBL/GenBank/DDBJ whole genome shotgun (WGS) entry which is preliminary data.</text>
</comment>